<dbReference type="Pfam" id="PF23493">
    <property type="entry name" value="CysS_C"/>
    <property type="match status" value="1"/>
</dbReference>
<keyword evidence="1" id="KW-0472">Membrane</keyword>
<dbReference type="AlphaFoldDB" id="A0A2T0PX52"/>
<feature type="domain" description="Cysteinyl-tRNA ligase anticodon binding" evidence="2">
    <location>
        <begin position="186"/>
        <end position="235"/>
    </location>
</feature>
<proteinExistence type="predicted"/>
<gene>
    <name evidence="4" type="ORF">CLV72_108126</name>
</gene>
<feature type="transmembrane region" description="Helical" evidence="1">
    <location>
        <begin position="73"/>
        <end position="96"/>
    </location>
</feature>
<protein>
    <recommendedName>
        <fullName evidence="6">DUF308 domain-containing protein</fullName>
    </recommendedName>
</protein>
<evidence type="ECO:0000259" key="2">
    <source>
        <dbReference type="Pfam" id="PF23493"/>
    </source>
</evidence>
<feature type="transmembrane region" description="Helical" evidence="1">
    <location>
        <begin position="29"/>
        <end position="53"/>
    </location>
</feature>
<keyword evidence="5" id="KW-1185">Reference proteome</keyword>
<name>A0A2T0PX52_9ACTN</name>
<dbReference type="InterPro" id="IPR057798">
    <property type="entry name" value="PH_YqeB"/>
</dbReference>
<comment type="caution">
    <text evidence="4">The sequence shown here is derived from an EMBL/GenBank/DDBJ whole genome shotgun (WGS) entry which is preliminary data.</text>
</comment>
<evidence type="ECO:0000313" key="4">
    <source>
        <dbReference type="EMBL" id="PRX96120.1"/>
    </source>
</evidence>
<dbReference type="InterPro" id="IPR056411">
    <property type="entry name" value="CysS_C"/>
</dbReference>
<dbReference type="Pfam" id="PF23494">
    <property type="entry name" value="bPH_10"/>
    <property type="match status" value="1"/>
</dbReference>
<evidence type="ECO:0000259" key="3">
    <source>
        <dbReference type="Pfam" id="PF23494"/>
    </source>
</evidence>
<reference evidence="4 5" key="1">
    <citation type="submission" date="2018-03" db="EMBL/GenBank/DDBJ databases">
        <title>Genomic Encyclopedia of Archaeal and Bacterial Type Strains, Phase II (KMG-II): from individual species to whole genera.</title>
        <authorList>
            <person name="Goeker M."/>
        </authorList>
    </citation>
    <scope>NUCLEOTIDE SEQUENCE [LARGE SCALE GENOMIC DNA]</scope>
    <source>
        <strain evidence="4 5">DSM 45601</strain>
    </source>
</reference>
<accession>A0A2T0PX52</accession>
<sequence>MSLNGPHGDPNGARADRPVVLGFGPLDRLVIFGGAPLAGIALGYFLPAIARWATTLPWTPFEGPLRLFAQLDGYWVTLVTTGAGLILGLGFAWVAYVEMLRVTLTPDEMRLDRDGKTRTVPRAEVDAVFLDGKVLVALDRESRQIVREKLEGRPDAIAAAFSSRGYPWTDRDPYGELYRRWVRDLPDLPPAVNAVLVAREAALAKKSASDVAELREEVQKAGFVVREDGTNQYWRPLVRS</sequence>
<dbReference type="RefSeq" id="WP_211303091.1">
    <property type="nucleotide sequence ID" value="NZ_PVZC01000008.1"/>
</dbReference>
<organism evidence="4 5">
    <name type="scientific">Allonocardiopsis opalescens</name>
    <dbReference type="NCBI Taxonomy" id="1144618"/>
    <lineage>
        <taxon>Bacteria</taxon>
        <taxon>Bacillati</taxon>
        <taxon>Actinomycetota</taxon>
        <taxon>Actinomycetes</taxon>
        <taxon>Streptosporangiales</taxon>
        <taxon>Allonocardiopsis</taxon>
    </lineage>
</organism>
<evidence type="ECO:0008006" key="6">
    <source>
        <dbReference type="Google" id="ProtNLM"/>
    </source>
</evidence>
<dbReference type="EMBL" id="PVZC01000008">
    <property type="protein sequence ID" value="PRX96120.1"/>
    <property type="molecule type" value="Genomic_DNA"/>
</dbReference>
<feature type="domain" description="YqeB PH" evidence="3">
    <location>
        <begin position="20"/>
        <end position="169"/>
    </location>
</feature>
<evidence type="ECO:0000256" key="1">
    <source>
        <dbReference type="SAM" id="Phobius"/>
    </source>
</evidence>
<keyword evidence="1" id="KW-0812">Transmembrane</keyword>
<keyword evidence="1" id="KW-1133">Transmembrane helix</keyword>
<dbReference type="Proteomes" id="UP000237846">
    <property type="component" value="Unassembled WGS sequence"/>
</dbReference>
<evidence type="ECO:0000313" key="5">
    <source>
        <dbReference type="Proteomes" id="UP000237846"/>
    </source>
</evidence>